<dbReference type="RefSeq" id="WP_006729341.1">
    <property type="nucleotide sequence ID" value="NZ_CABKQA010000001.1"/>
</dbReference>
<dbReference type="EMBL" id="CP049228">
    <property type="protein sequence ID" value="QIH24340.1"/>
    <property type="molecule type" value="Genomic_DNA"/>
</dbReference>
<dbReference type="GeneID" id="93222039"/>
<reference evidence="2 3" key="1">
    <citation type="submission" date="2020-02" db="EMBL/GenBank/DDBJ databases">
        <title>Complete genome sequences of six Lactobacillus iners strains isolated from the human vagina.</title>
        <authorList>
            <person name="France M.T."/>
            <person name="Rutt L."/>
            <person name="Narina S."/>
            <person name="Arbaugh S."/>
            <person name="Humphrys M.S."/>
            <person name="Ma B."/>
            <person name="Hayward M.R."/>
            <person name="Relman D."/>
            <person name="Kwon D.S."/>
            <person name="Ravel J."/>
        </authorList>
    </citation>
    <scope>NUCLEOTIDE SEQUENCE [LARGE SCALE GENOMIC DNA]</scope>
    <source>
        <strain evidence="2 3">C0210C1</strain>
    </source>
</reference>
<dbReference type="PANTHER" id="PTHR46331">
    <property type="entry name" value="VALACYCLOVIR HYDROLASE"/>
    <property type="match status" value="1"/>
</dbReference>
<feature type="domain" description="AB hydrolase-1" evidence="1">
    <location>
        <begin position="20"/>
        <end position="137"/>
    </location>
</feature>
<keyword evidence="2" id="KW-0378">Hydrolase</keyword>
<evidence type="ECO:0000259" key="1">
    <source>
        <dbReference type="Pfam" id="PF00561"/>
    </source>
</evidence>
<accession>A0A6G7BAA1</accession>
<dbReference type="GO" id="GO:0017171">
    <property type="term" value="F:serine hydrolase activity"/>
    <property type="evidence" value="ECO:0007669"/>
    <property type="project" value="TreeGrafter"/>
</dbReference>
<dbReference type="InterPro" id="IPR029058">
    <property type="entry name" value="AB_hydrolase_fold"/>
</dbReference>
<dbReference type="SUPFAM" id="SSF53474">
    <property type="entry name" value="alpha/beta-Hydrolases"/>
    <property type="match status" value="1"/>
</dbReference>
<dbReference type="Gene3D" id="3.40.50.1820">
    <property type="entry name" value="alpha/beta hydrolase"/>
    <property type="match status" value="2"/>
</dbReference>
<dbReference type="AlphaFoldDB" id="A0A6G7BAA1"/>
<dbReference type="Pfam" id="PF00561">
    <property type="entry name" value="Abhydrolase_1"/>
    <property type="match status" value="1"/>
</dbReference>
<dbReference type="Proteomes" id="UP000501676">
    <property type="component" value="Chromosome"/>
</dbReference>
<organism evidence="2 3">
    <name type="scientific">Lactobacillus iners</name>
    <dbReference type="NCBI Taxonomy" id="147802"/>
    <lineage>
        <taxon>Bacteria</taxon>
        <taxon>Bacillati</taxon>
        <taxon>Bacillota</taxon>
        <taxon>Bacilli</taxon>
        <taxon>Lactobacillales</taxon>
        <taxon>Lactobacillaceae</taxon>
        <taxon>Lactobacillus</taxon>
    </lineage>
</organism>
<dbReference type="PANTHER" id="PTHR46331:SF2">
    <property type="entry name" value="VALACYCLOVIR HYDROLASE"/>
    <property type="match status" value="1"/>
</dbReference>
<proteinExistence type="predicted"/>
<evidence type="ECO:0000313" key="2">
    <source>
        <dbReference type="EMBL" id="QIH24340.1"/>
    </source>
</evidence>
<protein>
    <submittedName>
        <fullName evidence="2">Alpha/beta hydrolase</fullName>
    </submittedName>
</protein>
<gene>
    <name evidence="2" type="ORF">G6Z83_06630</name>
</gene>
<dbReference type="InterPro" id="IPR000073">
    <property type="entry name" value="AB_hydrolase_1"/>
</dbReference>
<sequence length="218" mass="24905">MKVKINDIELYYQKFGTGHPIILLHDYFQDGSIFDKLIAPLSLSYTVYVPDLRGYGMSQGESTHYYQTDAEDMASFIRKVNIKKPYVLGFGSGGNIALALASQYPNMLKKLIVAGTYLNDDGIDSVHVVISNLRHFVHRKQIDHPRNVDFNFDLNNLKRITIPTLAVVGEKDWVKVDHVRAYSDLIDNGRLIVMPRQTHDSYLIHSLKCIDLIKDFCK</sequence>
<evidence type="ECO:0000313" key="3">
    <source>
        <dbReference type="Proteomes" id="UP000501676"/>
    </source>
</evidence>
<name>A0A6G7BAA1_9LACO</name>
<dbReference type="PRINTS" id="PR00111">
    <property type="entry name" value="ABHYDROLASE"/>
</dbReference>